<feature type="domain" description="BTB" evidence="16">
    <location>
        <begin position="42"/>
        <end position="111"/>
    </location>
</feature>
<feature type="region of interest" description="Disordered" evidence="14">
    <location>
        <begin position="147"/>
        <end position="232"/>
    </location>
</feature>
<dbReference type="EMBL" id="CAAE01014577">
    <property type="protein sequence ID" value="CAF99453.1"/>
    <property type="molecule type" value="Genomic_DNA"/>
</dbReference>
<keyword evidence="7" id="KW-0677">Repeat</keyword>
<evidence type="ECO:0000259" key="17">
    <source>
        <dbReference type="PROSITE" id="PS50157"/>
    </source>
</evidence>
<reference evidence="18" key="2">
    <citation type="submission" date="2004-02" db="EMBL/GenBank/DDBJ databases">
        <authorList>
            <consortium name="Genoscope"/>
            <consortium name="Whitehead Institute Centre for Genome Research"/>
        </authorList>
    </citation>
    <scope>NUCLEOTIDE SEQUENCE</scope>
</reference>
<dbReference type="PANTHER" id="PTHR10030">
    <property type="entry name" value="ALPHA-L-FUCOSIDASE"/>
    <property type="match status" value="1"/>
</dbReference>
<dbReference type="PANTHER" id="PTHR10030:SF2">
    <property type="entry name" value="TISSUE ALPHA-L-FUCOSIDASE"/>
    <property type="match status" value="1"/>
</dbReference>
<protein>
    <recommendedName>
        <fullName evidence="4">alpha-L-fucosidase</fullName>
        <ecNumber evidence="4">3.2.1.51</ecNumber>
    </recommendedName>
</protein>
<evidence type="ECO:0000256" key="13">
    <source>
        <dbReference type="PROSITE-ProRule" id="PRU00042"/>
    </source>
</evidence>
<dbReference type="SMART" id="SM00812">
    <property type="entry name" value="Alpha_L_fucos"/>
    <property type="match status" value="1"/>
</dbReference>
<feature type="chain" id="PRO_5004243250" description="alpha-L-fucosidase" evidence="15">
    <location>
        <begin position="19"/>
        <end position="783"/>
    </location>
</feature>
<comment type="subunit">
    <text evidence="3">Homotetramer.</text>
</comment>
<evidence type="ECO:0000256" key="10">
    <source>
        <dbReference type="ARBA" id="ARBA00022833"/>
    </source>
</evidence>
<evidence type="ECO:0000256" key="5">
    <source>
        <dbReference type="ARBA" id="ARBA00022723"/>
    </source>
</evidence>
<evidence type="ECO:0000256" key="8">
    <source>
        <dbReference type="ARBA" id="ARBA00022771"/>
    </source>
</evidence>
<feature type="compositionally biased region" description="Basic and acidic residues" evidence="14">
    <location>
        <begin position="147"/>
        <end position="158"/>
    </location>
</feature>
<dbReference type="FunFam" id="3.30.160.60:FF:000624">
    <property type="entry name" value="zinc finger protein 697"/>
    <property type="match status" value="1"/>
</dbReference>
<dbReference type="InterPro" id="IPR057739">
    <property type="entry name" value="Glyco_hydro_29_N"/>
</dbReference>
<dbReference type="InterPro" id="IPR036236">
    <property type="entry name" value="Znf_C2H2_sf"/>
</dbReference>
<dbReference type="InterPro" id="IPR000210">
    <property type="entry name" value="BTB/POZ_dom"/>
</dbReference>
<dbReference type="InterPro" id="IPR018526">
    <property type="entry name" value="Glyco_hydro_29_CS"/>
</dbReference>
<dbReference type="Gene3D" id="3.30.710.10">
    <property type="entry name" value="Potassium Channel Kv1.1, Chain A"/>
    <property type="match status" value="1"/>
</dbReference>
<sequence length="783" mass="88299">MSAVLFLCIISKSLLKLAMEVPFYLSKLLFELNEQRKRDFFCDCSILVEGRVFKAHRNVLFAGSGYFRALLVHYLQDSGQRCSTASLDIVTADAFSIILDYLYSGRLALSRTNVIEVMSAASYLQMTDLVNFCKEFIRSSLEICNKEKEKKREKDSQAQDRTAGPDSGTADTNGSNGADAAEPHSQLDSGIGGQERQVDQTNHTSSSPALTPELVTPKTEYDPDGELIQSPDNKDLALYPALSNSIHRRLLPSSPSPSNERSLLGYSPSFNSARQLMEIVSRSEGSSLLMDRLGHRFSQSLMNSTGGRVEESVGLVGSSMLEIQSDWLGEDTGDGLVVPVKLHKCPFCPYTAKQKGIMKRHIRCHTGERPFPCPVCGKRFTRQEHLRSHTHSVRSAGKMWPISIYKLLIFSVFSLGGGCAVRYTADWSSLDARPLPKWYDEAKVGIFVHWGVFSIPGFGQYSEWFWYWWRGQKLPENVQFMQKNYPPGFQYADFASQFNPEFFDPESWAEVFQASGARYVVFTAKHHDGFTNWPSATSFNWNSVDVGPHRDLVGDLVAAVRKRSLRMGIYHSLFEWFHPLYMLDKSSGFKTQSFVATKTLPELVDLVTTYKPDLIWSDGDWEAPDTYWNSTQFLAWLYNDSPVKVEGLTNVQDEVITNDRWGRGCSCRHGGYYNCADRFTPTTLPNHKWEKCQNVDTRSWGYRRNMKLNEVMDLPSVIADMVYVVALGGNYLLNIGPMADGAIAPVFEERLRGLGAWLGVNGEAIYGSSPWRSQTENNTVTVW</sequence>
<evidence type="ECO:0000256" key="1">
    <source>
        <dbReference type="ARBA" id="ARBA00004071"/>
    </source>
</evidence>
<proteinExistence type="inferred from homology"/>
<keyword evidence="9" id="KW-0378">Hydrolase</keyword>
<keyword evidence="12" id="KW-0326">Glycosidase</keyword>
<comment type="similarity">
    <text evidence="2">Belongs to the glycosyl hydrolase 29 family.</text>
</comment>
<dbReference type="GO" id="GO:0008270">
    <property type="term" value="F:zinc ion binding"/>
    <property type="evidence" value="ECO:0007669"/>
    <property type="project" value="UniProtKB-KW"/>
</dbReference>
<reference evidence="18" key="1">
    <citation type="journal article" date="2004" name="Nature">
        <title>Genome duplication in the teleost fish Tetraodon nigroviridis reveals the early vertebrate proto-karyotype.</title>
        <authorList>
            <person name="Jaillon O."/>
            <person name="Aury J.-M."/>
            <person name="Brunet F."/>
            <person name="Petit J.-L."/>
            <person name="Stange-Thomann N."/>
            <person name="Mauceli E."/>
            <person name="Bouneau L."/>
            <person name="Fischer C."/>
            <person name="Ozouf-Costaz C."/>
            <person name="Bernot A."/>
            <person name="Nicaud S."/>
            <person name="Jaffe D."/>
            <person name="Fisher S."/>
            <person name="Lutfalla G."/>
            <person name="Dossat C."/>
            <person name="Segurens B."/>
            <person name="Dasilva C."/>
            <person name="Salanoubat M."/>
            <person name="Levy M."/>
            <person name="Boudet N."/>
            <person name="Castellano S."/>
            <person name="Anthouard V."/>
            <person name="Jubin C."/>
            <person name="Castelli V."/>
            <person name="Katinka M."/>
            <person name="Vacherie B."/>
            <person name="Biemont C."/>
            <person name="Skalli Z."/>
            <person name="Cattolico L."/>
            <person name="Poulain J."/>
            <person name="De Berardinis V."/>
            <person name="Cruaud C."/>
            <person name="Duprat S."/>
            <person name="Brottier P."/>
            <person name="Coutanceau J.-P."/>
            <person name="Gouzy J."/>
            <person name="Parra G."/>
            <person name="Lardier G."/>
            <person name="Chapple C."/>
            <person name="McKernan K.J."/>
            <person name="McEwan P."/>
            <person name="Bosak S."/>
            <person name="Kellis M."/>
            <person name="Volff J.-N."/>
            <person name="Guigo R."/>
            <person name="Zody M.C."/>
            <person name="Mesirov J."/>
            <person name="Lindblad-Toh K."/>
            <person name="Birren B."/>
            <person name="Nusbaum C."/>
            <person name="Kahn D."/>
            <person name="Robinson-Rechavi M."/>
            <person name="Laudet V."/>
            <person name="Schachter V."/>
            <person name="Quetier F."/>
            <person name="Saurin W."/>
            <person name="Scarpelli C."/>
            <person name="Wincker P."/>
            <person name="Lander E.S."/>
            <person name="Weissenbach J."/>
            <person name="Roest Crollius H."/>
        </authorList>
    </citation>
    <scope>NUCLEOTIDE SEQUENCE [LARGE SCALE GENOMIC DNA]</scope>
</reference>
<evidence type="ECO:0000256" key="3">
    <source>
        <dbReference type="ARBA" id="ARBA00011881"/>
    </source>
</evidence>
<dbReference type="EC" id="3.2.1.51" evidence="4"/>
<evidence type="ECO:0000256" key="11">
    <source>
        <dbReference type="ARBA" id="ARBA00023180"/>
    </source>
</evidence>
<dbReference type="AlphaFoldDB" id="Q4SIS9"/>
<accession>Q4SIS9</accession>
<evidence type="ECO:0000259" key="16">
    <source>
        <dbReference type="PROSITE" id="PS50097"/>
    </source>
</evidence>
<dbReference type="SMART" id="SM00355">
    <property type="entry name" value="ZnF_C2H2"/>
    <property type="match status" value="2"/>
</dbReference>
<dbReference type="SUPFAM" id="SSF51445">
    <property type="entry name" value="(Trans)glycosidases"/>
    <property type="match status" value="1"/>
</dbReference>
<feature type="domain" description="C2H2-type" evidence="17">
    <location>
        <begin position="371"/>
        <end position="399"/>
    </location>
</feature>
<keyword evidence="10" id="KW-0862">Zinc</keyword>
<organism evidence="18">
    <name type="scientific">Tetraodon nigroviridis</name>
    <name type="common">Spotted green pufferfish</name>
    <name type="synonym">Chelonodon nigroviridis</name>
    <dbReference type="NCBI Taxonomy" id="99883"/>
    <lineage>
        <taxon>Eukaryota</taxon>
        <taxon>Metazoa</taxon>
        <taxon>Chordata</taxon>
        <taxon>Craniata</taxon>
        <taxon>Vertebrata</taxon>
        <taxon>Euteleostomi</taxon>
        <taxon>Actinopterygii</taxon>
        <taxon>Neopterygii</taxon>
        <taxon>Teleostei</taxon>
        <taxon>Neoteleostei</taxon>
        <taxon>Acanthomorphata</taxon>
        <taxon>Eupercaria</taxon>
        <taxon>Tetraodontiformes</taxon>
        <taxon>Tetradontoidea</taxon>
        <taxon>Tetraodontidae</taxon>
        <taxon>Tetraodon</taxon>
    </lineage>
</organism>
<dbReference type="InterPro" id="IPR011333">
    <property type="entry name" value="SKP1/BTB/POZ_sf"/>
</dbReference>
<evidence type="ECO:0000256" key="7">
    <source>
        <dbReference type="ARBA" id="ARBA00022737"/>
    </source>
</evidence>
<evidence type="ECO:0000256" key="9">
    <source>
        <dbReference type="ARBA" id="ARBA00022801"/>
    </source>
</evidence>
<evidence type="ECO:0000256" key="14">
    <source>
        <dbReference type="SAM" id="MobiDB-lite"/>
    </source>
</evidence>
<comment type="caution">
    <text evidence="18">The sequence shown here is derived from an EMBL/GenBank/DDBJ whole genome shotgun (WGS) entry which is preliminary data.</text>
</comment>
<dbReference type="GO" id="GO:0006004">
    <property type="term" value="P:fucose metabolic process"/>
    <property type="evidence" value="ECO:0007669"/>
    <property type="project" value="InterPro"/>
</dbReference>
<comment type="function">
    <text evidence="1">Alpha-L-fucosidase is responsible for hydrolyzing the alpha-1,6-linked fucose joined to the reducing-end N-acetylglucosamine of the carbohydrate moieties of glycoproteins.</text>
</comment>
<dbReference type="GO" id="GO:0005764">
    <property type="term" value="C:lysosome"/>
    <property type="evidence" value="ECO:0007669"/>
    <property type="project" value="TreeGrafter"/>
</dbReference>
<dbReference type="GO" id="GO:0016139">
    <property type="term" value="P:glycoside catabolic process"/>
    <property type="evidence" value="ECO:0007669"/>
    <property type="project" value="TreeGrafter"/>
</dbReference>
<feature type="domain" description="C2H2-type" evidence="17">
    <location>
        <begin position="343"/>
        <end position="370"/>
    </location>
</feature>
<gene>
    <name evidence="18" type="ORF">GSTENG00017539001</name>
</gene>
<evidence type="ECO:0000256" key="6">
    <source>
        <dbReference type="ARBA" id="ARBA00022729"/>
    </source>
</evidence>
<dbReference type="InterPro" id="IPR000933">
    <property type="entry name" value="Glyco_hydro_29"/>
</dbReference>
<dbReference type="Pfam" id="PF00651">
    <property type="entry name" value="BTB"/>
    <property type="match status" value="1"/>
</dbReference>
<dbReference type="Pfam" id="PF01120">
    <property type="entry name" value="Alpha_L_fucos"/>
    <property type="match status" value="1"/>
</dbReference>
<evidence type="ECO:0000256" key="2">
    <source>
        <dbReference type="ARBA" id="ARBA00007951"/>
    </source>
</evidence>
<dbReference type="InterPro" id="IPR016286">
    <property type="entry name" value="FUC_metazoa-typ"/>
</dbReference>
<name>Q4SIS9_TETNG</name>
<feature type="compositionally biased region" description="Polar residues" evidence="14">
    <location>
        <begin position="199"/>
        <end position="209"/>
    </location>
</feature>
<keyword evidence="6 15" id="KW-0732">Signal</keyword>
<dbReference type="SMART" id="SM00225">
    <property type="entry name" value="BTB"/>
    <property type="match status" value="1"/>
</dbReference>
<evidence type="ECO:0000256" key="15">
    <source>
        <dbReference type="SAM" id="SignalP"/>
    </source>
</evidence>
<feature type="signal peptide" evidence="15">
    <location>
        <begin position="1"/>
        <end position="18"/>
    </location>
</feature>
<dbReference type="PROSITE" id="PS00385">
    <property type="entry name" value="ALPHA_L_FUCOSIDASE"/>
    <property type="match status" value="1"/>
</dbReference>
<dbReference type="PRINTS" id="PR00741">
    <property type="entry name" value="GLHYDRLASE29"/>
</dbReference>
<dbReference type="GO" id="GO:0004560">
    <property type="term" value="F:alpha-L-fucosidase activity"/>
    <property type="evidence" value="ECO:0007669"/>
    <property type="project" value="UniProtKB-EC"/>
</dbReference>
<evidence type="ECO:0000313" key="18">
    <source>
        <dbReference type="EMBL" id="CAF99453.1"/>
    </source>
</evidence>
<dbReference type="PROSITE" id="PS50097">
    <property type="entry name" value="BTB"/>
    <property type="match status" value="1"/>
</dbReference>
<dbReference type="OrthoDB" id="4845755at2759"/>
<dbReference type="Gene3D" id="3.30.160.60">
    <property type="entry name" value="Classic Zinc Finger"/>
    <property type="match status" value="2"/>
</dbReference>
<dbReference type="SUPFAM" id="SSF57667">
    <property type="entry name" value="beta-beta-alpha zinc fingers"/>
    <property type="match status" value="1"/>
</dbReference>
<keyword evidence="5" id="KW-0479">Metal-binding</keyword>
<keyword evidence="8 13" id="KW-0863">Zinc-finger</keyword>
<evidence type="ECO:0000256" key="4">
    <source>
        <dbReference type="ARBA" id="ARBA00012662"/>
    </source>
</evidence>
<dbReference type="InterPro" id="IPR017853">
    <property type="entry name" value="GH"/>
</dbReference>
<keyword evidence="11" id="KW-0325">Glycoprotein</keyword>
<dbReference type="SUPFAM" id="SSF54695">
    <property type="entry name" value="POZ domain"/>
    <property type="match status" value="1"/>
</dbReference>
<dbReference type="KEGG" id="tng:GSTEN00017539G001"/>
<dbReference type="PROSITE" id="PS50157">
    <property type="entry name" value="ZINC_FINGER_C2H2_2"/>
    <property type="match status" value="2"/>
</dbReference>
<dbReference type="FunFam" id="3.20.20.80:FF:000027">
    <property type="entry name" value="Alpha-L-fucosidase"/>
    <property type="match status" value="1"/>
</dbReference>
<dbReference type="Gene3D" id="3.20.20.80">
    <property type="entry name" value="Glycosidases"/>
    <property type="match status" value="1"/>
</dbReference>
<dbReference type="InterPro" id="IPR013087">
    <property type="entry name" value="Znf_C2H2_type"/>
</dbReference>
<evidence type="ECO:0000256" key="12">
    <source>
        <dbReference type="ARBA" id="ARBA00023295"/>
    </source>
</evidence>